<comment type="caution">
    <text evidence="1">The sequence shown here is derived from an EMBL/GenBank/DDBJ whole genome shotgun (WGS) entry which is preliminary data.</text>
</comment>
<protein>
    <submittedName>
        <fullName evidence="1">Uncharacterized protein</fullName>
    </submittedName>
</protein>
<name>A0A1F6G4Q1_9PROT</name>
<evidence type="ECO:0000313" key="1">
    <source>
        <dbReference type="EMBL" id="OGG93090.1"/>
    </source>
</evidence>
<accession>A0A1F6G4Q1</accession>
<gene>
    <name evidence="1" type="ORF">A2527_14280</name>
</gene>
<reference evidence="1 2" key="1">
    <citation type="journal article" date="2016" name="Nat. Commun.">
        <title>Thousands of microbial genomes shed light on interconnected biogeochemical processes in an aquifer system.</title>
        <authorList>
            <person name="Anantharaman K."/>
            <person name="Brown C.T."/>
            <person name="Hug L.A."/>
            <person name="Sharon I."/>
            <person name="Castelle C.J."/>
            <person name="Probst A.J."/>
            <person name="Thomas B.C."/>
            <person name="Singh A."/>
            <person name="Wilkins M.J."/>
            <person name="Karaoz U."/>
            <person name="Brodie E.L."/>
            <person name="Williams K.H."/>
            <person name="Hubbard S.S."/>
            <person name="Banfield J.F."/>
        </authorList>
    </citation>
    <scope>NUCLEOTIDE SEQUENCE [LARGE SCALE GENOMIC DNA]</scope>
</reference>
<dbReference type="STRING" id="1817772.A2527_14280"/>
<dbReference type="Proteomes" id="UP000178449">
    <property type="component" value="Unassembled WGS sequence"/>
</dbReference>
<dbReference type="AlphaFoldDB" id="A0A1F6G4Q1"/>
<proteinExistence type="predicted"/>
<evidence type="ECO:0000313" key="2">
    <source>
        <dbReference type="Proteomes" id="UP000178449"/>
    </source>
</evidence>
<sequence length="67" mass="7970">MNMHFTGRTDESVLDKLDMMAIQDQRSRAFMLELAIKEAVERFEHQHGPIEVQPKKLEEFRNRRRAG</sequence>
<dbReference type="EMBL" id="MFNE01000053">
    <property type="protein sequence ID" value="OGG93090.1"/>
    <property type="molecule type" value="Genomic_DNA"/>
</dbReference>
<organism evidence="1 2">
    <name type="scientific">Candidatus Lambdaproteobacteria bacterium RIFOXYD2_FULL_50_16</name>
    <dbReference type="NCBI Taxonomy" id="1817772"/>
    <lineage>
        <taxon>Bacteria</taxon>
        <taxon>Pseudomonadati</taxon>
        <taxon>Pseudomonadota</taxon>
        <taxon>Candidatus Lambdaproteobacteria</taxon>
    </lineage>
</organism>